<dbReference type="RefSeq" id="WP_054455190.1">
    <property type="nucleotide sequence ID" value="NZ_LHPH01000019.1"/>
</dbReference>
<dbReference type="Gene3D" id="3.40.1390.10">
    <property type="entry name" value="MurE/MurF, N-terminal domain"/>
    <property type="match status" value="1"/>
</dbReference>
<evidence type="ECO:0000256" key="6">
    <source>
        <dbReference type="ARBA" id="ARBA00023315"/>
    </source>
</evidence>
<comment type="subunit">
    <text evidence="7">Homotrimer.</text>
</comment>
<evidence type="ECO:0000256" key="7">
    <source>
        <dbReference type="HAMAP-Rule" id="MF_00523"/>
    </source>
</evidence>
<dbReference type="Pfam" id="PF00132">
    <property type="entry name" value="Hexapep"/>
    <property type="match status" value="2"/>
</dbReference>
<comment type="similarity">
    <text evidence="7">Belongs to the transferase hexapeptide repeat family. LpxD subfamily.</text>
</comment>
<evidence type="ECO:0000256" key="2">
    <source>
        <dbReference type="ARBA" id="ARBA00022556"/>
    </source>
</evidence>
<evidence type="ECO:0000313" key="9">
    <source>
        <dbReference type="EMBL" id="KPH60982.1"/>
    </source>
</evidence>
<evidence type="ECO:0000259" key="8">
    <source>
        <dbReference type="Pfam" id="PF04613"/>
    </source>
</evidence>
<dbReference type="PANTHER" id="PTHR43378:SF2">
    <property type="entry name" value="UDP-3-O-ACYLGLUCOSAMINE N-ACYLTRANSFERASE 1, MITOCHONDRIAL-RELATED"/>
    <property type="match status" value="1"/>
</dbReference>
<dbReference type="Gene3D" id="1.20.5.170">
    <property type="match status" value="1"/>
</dbReference>
<dbReference type="InterPro" id="IPR001451">
    <property type="entry name" value="Hexapep"/>
</dbReference>
<feature type="active site" description="Proton acceptor" evidence="7">
    <location>
        <position position="240"/>
    </location>
</feature>
<dbReference type="InterPro" id="IPR011004">
    <property type="entry name" value="Trimer_LpxA-like_sf"/>
</dbReference>
<keyword evidence="2 7" id="KW-0441">Lipid A biosynthesis</keyword>
<organism evidence="9 10">
    <name type="scientific">Pseudoalteromonas porphyrae</name>
    <dbReference type="NCBI Taxonomy" id="187330"/>
    <lineage>
        <taxon>Bacteria</taxon>
        <taxon>Pseudomonadati</taxon>
        <taxon>Pseudomonadota</taxon>
        <taxon>Gammaproteobacteria</taxon>
        <taxon>Alteromonadales</taxon>
        <taxon>Pseudoalteromonadaceae</taxon>
        <taxon>Pseudoalteromonas</taxon>
    </lineage>
</organism>
<dbReference type="Pfam" id="PF04613">
    <property type="entry name" value="LpxD"/>
    <property type="match status" value="1"/>
</dbReference>
<dbReference type="CDD" id="cd03352">
    <property type="entry name" value="LbH_LpxD"/>
    <property type="match status" value="1"/>
</dbReference>
<dbReference type="AlphaFoldDB" id="A0A0N1EKY0"/>
<dbReference type="InterPro" id="IPR018357">
    <property type="entry name" value="Hexapep_transf_CS"/>
</dbReference>
<sequence length="346" mass="36283">MQNYTLSQIAELLGAELHGDGALEISKIATLANARSGHIAFLANKKYRPQLDNTNASAVILSAADAQYYSGNKLITANPYNSYAQLAQIMDTTPASAAKGIHVSAVVHPEACIAKTASIAANAVIEAGATIGENTQIGANCFVGQNASIGDNTKLWSNVSVYHSVEIGCDCLIQANAIIGSDGFGYANDKGQWIKIPQLGSVIIGDKVEIGAGATIDRGAIDDTIIHSNVIIDNQVHIAHNVEIGSGTAIAGCTVIAGSTTIGRNCQIAGLVGINGHIEICDGVILTGMSMVTKAIKEAGVYSSGLPHSSNKEWRRNIAHLRNLPEMKDRLKALETLTKSLNLDNE</sequence>
<accession>A0A0N1EKY0</accession>
<dbReference type="NCBIfam" id="NF002060">
    <property type="entry name" value="PRK00892.1"/>
    <property type="match status" value="1"/>
</dbReference>
<dbReference type="UniPathway" id="UPA00973"/>
<keyword evidence="10" id="KW-1185">Reference proteome</keyword>
<dbReference type="PROSITE" id="PS00101">
    <property type="entry name" value="HEXAPEP_TRANSFERASES"/>
    <property type="match status" value="1"/>
</dbReference>
<dbReference type="STRING" id="187330.AMS58_15755"/>
<evidence type="ECO:0000256" key="4">
    <source>
        <dbReference type="ARBA" id="ARBA00022737"/>
    </source>
</evidence>
<dbReference type="InterPro" id="IPR020573">
    <property type="entry name" value="UDP_GlcNAc_AcTrfase_non-rep"/>
</dbReference>
<dbReference type="HAMAP" id="MF_00523">
    <property type="entry name" value="LpxD"/>
    <property type="match status" value="1"/>
</dbReference>
<comment type="pathway">
    <text evidence="7">Bacterial outer membrane biogenesis; LPS lipid A biosynthesis.</text>
</comment>
<comment type="caution">
    <text evidence="9">The sequence shown here is derived from an EMBL/GenBank/DDBJ whole genome shotgun (WGS) entry which is preliminary data.</text>
</comment>
<name>A0A0N1EKY0_9GAMM</name>
<dbReference type="GO" id="GO:0009245">
    <property type="term" value="P:lipid A biosynthetic process"/>
    <property type="evidence" value="ECO:0007669"/>
    <property type="project" value="UniProtKB-UniRule"/>
</dbReference>
<keyword evidence="3 7" id="KW-0808">Transferase</keyword>
<keyword evidence="1 7" id="KW-0444">Lipid biosynthesis</keyword>
<dbReference type="OrthoDB" id="9784739at2"/>
<dbReference type="NCBIfam" id="TIGR01853">
    <property type="entry name" value="lipid_A_lpxD"/>
    <property type="match status" value="1"/>
</dbReference>
<dbReference type="GO" id="GO:0016020">
    <property type="term" value="C:membrane"/>
    <property type="evidence" value="ECO:0007669"/>
    <property type="project" value="GOC"/>
</dbReference>
<dbReference type="SUPFAM" id="SSF51161">
    <property type="entry name" value="Trimeric LpxA-like enzymes"/>
    <property type="match status" value="1"/>
</dbReference>
<dbReference type="Proteomes" id="UP000037848">
    <property type="component" value="Unassembled WGS sequence"/>
</dbReference>
<dbReference type="Gene3D" id="2.160.10.10">
    <property type="entry name" value="Hexapeptide repeat proteins"/>
    <property type="match status" value="1"/>
</dbReference>
<dbReference type="GO" id="GO:0016410">
    <property type="term" value="F:N-acyltransferase activity"/>
    <property type="evidence" value="ECO:0007669"/>
    <property type="project" value="InterPro"/>
</dbReference>
<evidence type="ECO:0000256" key="1">
    <source>
        <dbReference type="ARBA" id="ARBA00022516"/>
    </source>
</evidence>
<gene>
    <name evidence="7" type="primary">lpxD</name>
    <name evidence="9" type="ORF">ADS77_15135</name>
</gene>
<reference evidence="9 10" key="1">
    <citation type="submission" date="2015-08" db="EMBL/GenBank/DDBJ databases">
        <title>Draft Genome Sequence of Pseudoalteromonas porphyrae UCD-SED14.</title>
        <authorList>
            <person name="Coil D.A."/>
            <person name="Jospin G."/>
            <person name="Lee R.D."/>
            <person name="Eisen J.A."/>
        </authorList>
    </citation>
    <scope>NUCLEOTIDE SEQUENCE [LARGE SCALE GENOMIC DNA]</scope>
    <source>
        <strain evidence="9 10">UCD-SED14</strain>
    </source>
</reference>
<evidence type="ECO:0000256" key="3">
    <source>
        <dbReference type="ARBA" id="ARBA00022679"/>
    </source>
</evidence>
<dbReference type="InterPro" id="IPR007691">
    <property type="entry name" value="LpxD"/>
</dbReference>
<dbReference type="PATRIC" id="fig|187330.3.peg.1459"/>
<keyword evidence="4 7" id="KW-0677">Repeat</keyword>
<evidence type="ECO:0000313" key="10">
    <source>
        <dbReference type="Proteomes" id="UP000037848"/>
    </source>
</evidence>
<dbReference type="PANTHER" id="PTHR43378">
    <property type="entry name" value="UDP-3-O-ACYLGLUCOSAMINE N-ACYLTRANSFERASE"/>
    <property type="match status" value="1"/>
</dbReference>
<dbReference type="EC" id="2.3.1.191" evidence="7"/>
<keyword evidence="5 7" id="KW-0443">Lipid metabolism</keyword>
<dbReference type="EMBL" id="LHPH01000019">
    <property type="protein sequence ID" value="KPH60982.1"/>
    <property type="molecule type" value="Genomic_DNA"/>
</dbReference>
<keyword evidence="6 7" id="KW-0012">Acyltransferase</keyword>
<proteinExistence type="inferred from homology"/>
<dbReference type="GO" id="GO:0103118">
    <property type="term" value="F:UDP-3-O-[(3R)-3-hydroxyacyl]-glucosamine N-acyltransferase activity"/>
    <property type="evidence" value="ECO:0007669"/>
    <property type="project" value="UniProtKB-EC"/>
</dbReference>
<feature type="domain" description="UDP-3-O-[3-hydroxymyristoyl] glucosamine N-acyltransferase non-repeat region" evidence="8">
    <location>
        <begin position="23"/>
        <end position="88"/>
    </location>
</feature>
<evidence type="ECO:0000256" key="5">
    <source>
        <dbReference type="ARBA" id="ARBA00023098"/>
    </source>
</evidence>
<protein>
    <recommendedName>
        <fullName evidence="7">UDP-3-O-acylglucosamine N-acyltransferase</fullName>
        <ecNumber evidence="7">2.3.1.191</ecNumber>
    </recommendedName>
</protein>
<comment type="catalytic activity">
    <reaction evidence="7">
        <text>a UDP-3-O-[(3R)-3-hydroxyacyl]-alpha-D-glucosamine + a (3R)-hydroxyacyl-[ACP] = a UDP-2-N,3-O-bis[(3R)-3-hydroxyacyl]-alpha-D-glucosamine + holo-[ACP] + H(+)</text>
        <dbReference type="Rhea" id="RHEA:53836"/>
        <dbReference type="Rhea" id="RHEA-COMP:9685"/>
        <dbReference type="Rhea" id="RHEA-COMP:9945"/>
        <dbReference type="ChEBI" id="CHEBI:15378"/>
        <dbReference type="ChEBI" id="CHEBI:64479"/>
        <dbReference type="ChEBI" id="CHEBI:78827"/>
        <dbReference type="ChEBI" id="CHEBI:137740"/>
        <dbReference type="ChEBI" id="CHEBI:137748"/>
        <dbReference type="EC" id="2.3.1.191"/>
    </reaction>
</comment>
<comment type="function">
    <text evidence="7">Catalyzes the N-acylation of UDP-3-O-acylglucosamine using 3-hydroxyacyl-ACP as the acyl donor. Is involved in the biosynthesis of lipid A, a phosphorylated glycolipid that anchors the lipopolysaccharide to the outer membrane of the cell.</text>
</comment>